<dbReference type="InterPro" id="IPR051082">
    <property type="entry name" value="Pentapeptide-BTB/POZ_domain"/>
</dbReference>
<organism evidence="3 4">
    <name type="scientific">Neoroseomonas lacus</name>
    <dbReference type="NCBI Taxonomy" id="287609"/>
    <lineage>
        <taxon>Bacteria</taxon>
        <taxon>Pseudomonadati</taxon>
        <taxon>Pseudomonadota</taxon>
        <taxon>Alphaproteobacteria</taxon>
        <taxon>Acetobacterales</taxon>
        <taxon>Acetobacteraceae</taxon>
        <taxon>Neoroseomonas</taxon>
    </lineage>
</organism>
<evidence type="ECO:0000259" key="2">
    <source>
        <dbReference type="Pfam" id="PF09937"/>
    </source>
</evidence>
<keyword evidence="4" id="KW-1185">Reference proteome</keyword>
<sequence>MKTFKPLALATMSRPIEFQRRFFLGVSAISFCPIGHRPALLGEVAMWKFLADALPPGTALDTALPKTAAEFLVTGSAFVPGGVPARTVTATVTLGSVTKQLAAVGDRWIQDGVATQPLPFVEMPLGWDRAYGGPKFAQNPLGRGIEEMPIQGVGMRVRLPNVVLPQGVAKPDTLAPVNFGPIDIAWPQRSSLAGTHGQRWLEQEFPGFASDIDWRILMTAQPDQRFAGFLKGDEDYALTNLHPEEPALTGRLPGIQPRILIQRRGAERLEEVPLSLTTVWFFPARKRLVMIHHGRVRVQEEDARDVARLVLGADMLGAPRPAAAFQEVVTARMHPEYGTLEALRDSALVPADLIVPDPDMEAERQMNEEQGLLRKRGRARELREYERERQRLTALGFDPAIHGPPPPRAEEPLPSLEQLPAVIERIRAEAERMKEQGEAFMAAREAEAGEAARAAGMTPPDPRKKLSGPPPFSAERKRAELEAAAADIEARGDDATMLRGLLADPATMQMWREAEEGERKGYLLSADGQAPAPPLDAVANAALRARLMNGKRDGRRLNLCGADLSGLDLTRFDLTEAWLDGANLSGANLSNAMLKRAVLAHARLEGARFSGADLEDANLGRAMLRQADLSDTVLRDAVLRGADLRQTRLQRADLTNALVSEAMFEGADLSGALAANIVLHEASLAGVIAHGTRFDAAVMVKTNLQGADLSGAFLAKASLIGVRGAGTLFVGAELRATMFVDSCDLRGARFAGAKGKGANFRGSNLEGAVFDGAMMDGADFSDCNLQGASFDLARAREARFITADLRHARLTRADLMGASLARADIRGTDLSDTSLYEADLARIHGDTETRLDRVQRARVRLNPRRSPPP</sequence>
<proteinExistence type="predicted"/>
<dbReference type="Gene3D" id="2.160.20.80">
    <property type="entry name" value="E3 ubiquitin-protein ligase SopA"/>
    <property type="match status" value="2"/>
</dbReference>
<dbReference type="InterPro" id="IPR018683">
    <property type="entry name" value="DUF2169"/>
</dbReference>
<feature type="region of interest" description="Disordered" evidence="1">
    <location>
        <begin position="447"/>
        <end position="473"/>
    </location>
</feature>
<dbReference type="SUPFAM" id="SSF141571">
    <property type="entry name" value="Pentapeptide repeat-like"/>
    <property type="match status" value="2"/>
</dbReference>
<dbReference type="AlphaFoldDB" id="A0A917KRX6"/>
<comment type="caution">
    <text evidence="3">The sequence shown here is derived from an EMBL/GenBank/DDBJ whole genome shotgun (WGS) entry which is preliminary data.</text>
</comment>
<protein>
    <recommendedName>
        <fullName evidence="2">DUF2169 domain-containing protein</fullName>
    </recommendedName>
</protein>
<reference evidence="3" key="1">
    <citation type="journal article" date="2014" name="Int. J. Syst. Evol. Microbiol.">
        <title>Complete genome sequence of Corynebacterium casei LMG S-19264T (=DSM 44701T), isolated from a smear-ripened cheese.</title>
        <authorList>
            <consortium name="US DOE Joint Genome Institute (JGI-PGF)"/>
            <person name="Walter F."/>
            <person name="Albersmeier A."/>
            <person name="Kalinowski J."/>
            <person name="Ruckert C."/>
        </authorList>
    </citation>
    <scope>NUCLEOTIDE SEQUENCE</scope>
    <source>
        <strain evidence="3">CGMCC 1.3617</strain>
    </source>
</reference>
<dbReference type="InterPro" id="IPR001646">
    <property type="entry name" value="5peptide_repeat"/>
</dbReference>
<reference evidence="3" key="2">
    <citation type="submission" date="2020-09" db="EMBL/GenBank/DDBJ databases">
        <authorList>
            <person name="Sun Q."/>
            <person name="Zhou Y."/>
        </authorList>
    </citation>
    <scope>NUCLEOTIDE SEQUENCE</scope>
    <source>
        <strain evidence="3">CGMCC 1.3617</strain>
    </source>
</reference>
<gene>
    <name evidence="3" type="ORF">GCM10011320_31170</name>
</gene>
<evidence type="ECO:0000313" key="4">
    <source>
        <dbReference type="Proteomes" id="UP000661507"/>
    </source>
</evidence>
<dbReference type="PANTHER" id="PTHR14136:SF17">
    <property type="entry name" value="BTB_POZ DOMAIN-CONTAINING PROTEIN KCTD9"/>
    <property type="match status" value="1"/>
</dbReference>
<name>A0A917KRX6_9PROT</name>
<feature type="domain" description="DUF2169" evidence="2">
    <location>
        <begin position="56"/>
        <end position="293"/>
    </location>
</feature>
<dbReference type="Proteomes" id="UP000661507">
    <property type="component" value="Unassembled WGS sequence"/>
</dbReference>
<dbReference type="RefSeq" id="WP_188968153.1">
    <property type="nucleotide sequence ID" value="NZ_BMKW01000007.1"/>
</dbReference>
<dbReference type="EMBL" id="BMKW01000007">
    <property type="protein sequence ID" value="GGJ21632.1"/>
    <property type="molecule type" value="Genomic_DNA"/>
</dbReference>
<feature type="compositionally biased region" description="Low complexity" evidence="1">
    <location>
        <begin position="447"/>
        <end position="457"/>
    </location>
</feature>
<dbReference type="Pfam" id="PF09937">
    <property type="entry name" value="DUF2169"/>
    <property type="match status" value="1"/>
</dbReference>
<evidence type="ECO:0000313" key="3">
    <source>
        <dbReference type="EMBL" id="GGJ21632.1"/>
    </source>
</evidence>
<dbReference type="Pfam" id="PF00805">
    <property type="entry name" value="Pentapeptide"/>
    <property type="match status" value="6"/>
</dbReference>
<evidence type="ECO:0000256" key="1">
    <source>
        <dbReference type="SAM" id="MobiDB-lite"/>
    </source>
</evidence>
<dbReference type="PANTHER" id="PTHR14136">
    <property type="entry name" value="BTB_POZ DOMAIN-CONTAINING PROTEIN KCTD9"/>
    <property type="match status" value="1"/>
</dbReference>
<accession>A0A917KRX6</accession>